<dbReference type="AlphaFoldDB" id="C9L5B3"/>
<dbReference type="InterPro" id="IPR006145">
    <property type="entry name" value="PsdUridine_synth_RsuA/RluA"/>
</dbReference>
<dbReference type="CDD" id="cd02869">
    <property type="entry name" value="PseudoU_synth_RluA_like"/>
    <property type="match status" value="1"/>
</dbReference>
<name>C9L5B3_BLAHA</name>
<evidence type="ECO:0000256" key="1">
    <source>
        <dbReference type="ARBA" id="ARBA00000073"/>
    </source>
</evidence>
<sequence length="244" mass="27345">MFDFCAIIGKIKNTGIYEGAMNTINIEDTVLYEDKYILVCQKPAGFPVQSKRLGTLDMECALRNYLAKKGQEPYVAVIHRLDQPVQGVLVFAKDKESAAKLSKQMQQGKFEKTYLAYTQGHTDKKQETLIDELEKDGRTNTSKVVAKKTANSKRAELSYKVLKETEEGSLLEVSLKTGRHHQIRVQLAHAGLPIFGDAKYNVKCTKEDANHGVSLCAYKLSFLHPAKGKKMEFQVMPVGNFPIV</sequence>
<proteinExistence type="predicted"/>
<organism evidence="5 6">
    <name type="scientific">Blautia hansenii DSM 20583</name>
    <dbReference type="NCBI Taxonomy" id="537007"/>
    <lineage>
        <taxon>Bacteria</taxon>
        <taxon>Bacillati</taxon>
        <taxon>Bacillota</taxon>
        <taxon>Clostridia</taxon>
        <taxon>Lachnospirales</taxon>
        <taxon>Lachnospiraceae</taxon>
        <taxon>Blautia</taxon>
    </lineage>
</organism>
<evidence type="ECO:0000256" key="3">
    <source>
        <dbReference type="ARBA" id="ARBA00033164"/>
    </source>
</evidence>
<dbReference type="GO" id="GO:0006396">
    <property type="term" value="P:RNA processing"/>
    <property type="evidence" value="ECO:0007669"/>
    <property type="project" value="UniProtKB-ARBA"/>
</dbReference>
<keyword evidence="6" id="KW-1185">Reference proteome</keyword>
<keyword evidence="5" id="KW-0413">Isomerase</keyword>
<reference evidence="5" key="1">
    <citation type="submission" date="2009-09" db="EMBL/GenBank/DDBJ databases">
        <authorList>
            <person name="Weinstock G."/>
            <person name="Sodergren E."/>
            <person name="Clifton S."/>
            <person name="Fulton L."/>
            <person name="Fulton B."/>
            <person name="Courtney L."/>
            <person name="Fronick C."/>
            <person name="Harrison M."/>
            <person name="Strong C."/>
            <person name="Farmer C."/>
            <person name="Delahaunty K."/>
            <person name="Markovic C."/>
            <person name="Hall O."/>
            <person name="Minx P."/>
            <person name="Tomlinson C."/>
            <person name="Mitreva M."/>
            <person name="Nelson J."/>
            <person name="Hou S."/>
            <person name="Wollam A."/>
            <person name="Pepin K.H."/>
            <person name="Johnson M."/>
            <person name="Bhonagiri V."/>
            <person name="Nash W.E."/>
            <person name="Warren W."/>
            <person name="Chinwalla A."/>
            <person name="Mardis E.R."/>
            <person name="Wilson R.K."/>
        </authorList>
    </citation>
    <scope>NUCLEOTIDE SEQUENCE [LARGE SCALE GENOMIC DNA]</scope>
    <source>
        <strain evidence="5">DSM 20583</strain>
    </source>
</reference>
<dbReference type="HOGENOM" id="CLU_016902_11_2_9"/>
<dbReference type="STRING" id="537007.BLAHAN_04563"/>
<dbReference type="InterPro" id="IPR050188">
    <property type="entry name" value="RluA_PseudoU_synthase"/>
</dbReference>
<dbReference type="InterPro" id="IPR020103">
    <property type="entry name" value="PsdUridine_synth_cat_dom_sf"/>
</dbReference>
<evidence type="ECO:0000259" key="4">
    <source>
        <dbReference type="Pfam" id="PF00849"/>
    </source>
</evidence>
<gene>
    <name evidence="5" type="ORF">BLAHAN_04563</name>
</gene>
<dbReference type="PANTHER" id="PTHR21600">
    <property type="entry name" value="MITOCHONDRIAL RNA PSEUDOURIDINE SYNTHASE"/>
    <property type="match status" value="1"/>
</dbReference>
<dbReference type="Pfam" id="PF00849">
    <property type="entry name" value="PseudoU_synth_2"/>
    <property type="match status" value="1"/>
</dbReference>
<dbReference type="GO" id="GO:0001522">
    <property type="term" value="P:pseudouridine synthesis"/>
    <property type="evidence" value="ECO:0007669"/>
    <property type="project" value="InterPro"/>
</dbReference>
<dbReference type="SUPFAM" id="SSF55120">
    <property type="entry name" value="Pseudouridine synthase"/>
    <property type="match status" value="1"/>
</dbReference>
<comment type="catalytic activity">
    <reaction evidence="1">
        <text>a uridine in RNA = a pseudouridine in RNA</text>
        <dbReference type="Rhea" id="RHEA:48348"/>
        <dbReference type="Rhea" id="RHEA-COMP:12068"/>
        <dbReference type="Rhea" id="RHEA-COMP:12069"/>
        <dbReference type="ChEBI" id="CHEBI:65314"/>
        <dbReference type="ChEBI" id="CHEBI:65315"/>
    </reaction>
</comment>
<feature type="domain" description="Pseudouridine synthase RsuA/RluA-like" evidence="4">
    <location>
        <begin position="37"/>
        <end position="189"/>
    </location>
</feature>
<protein>
    <recommendedName>
        <fullName evidence="2">RNA pseudouridylate synthase</fullName>
    </recommendedName>
    <alternativeName>
        <fullName evidence="3">RNA-uridine isomerase</fullName>
    </alternativeName>
</protein>
<dbReference type="GO" id="GO:0003723">
    <property type="term" value="F:RNA binding"/>
    <property type="evidence" value="ECO:0007669"/>
    <property type="project" value="InterPro"/>
</dbReference>
<evidence type="ECO:0000256" key="2">
    <source>
        <dbReference type="ARBA" id="ARBA00031870"/>
    </source>
</evidence>
<dbReference type="GO" id="GO:0009982">
    <property type="term" value="F:pseudouridine synthase activity"/>
    <property type="evidence" value="ECO:0007669"/>
    <property type="project" value="InterPro"/>
</dbReference>
<comment type="caution">
    <text evidence="5">The sequence shown here is derived from an EMBL/GenBank/DDBJ whole genome shotgun (WGS) entry which is preliminary data.</text>
</comment>
<evidence type="ECO:0000313" key="6">
    <source>
        <dbReference type="Proteomes" id="UP000003755"/>
    </source>
</evidence>
<dbReference type="Proteomes" id="UP000003755">
    <property type="component" value="Unassembled WGS sequence"/>
</dbReference>
<dbReference type="Gene3D" id="3.30.2350.10">
    <property type="entry name" value="Pseudouridine synthase"/>
    <property type="match status" value="1"/>
</dbReference>
<dbReference type="eggNOG" id="COG0564">
    <property type="taxonomic scope" value="Bacteria"/>
</dbReference>
<dbReference type="EMBL" id="ABYU02000011">
    <property type="protein sequence ID" value="EEX22345.1"/>
    <property type="molecule type" value="Genomic_DNA"/>
</dbReference>
<evidence type="ECO:0000313" key="5">
    <source>
        <dbReference type="EMBL" id="EEX22345.1"/>
    </source>
</evidence>
<dbReference type="GO" id="GO:0140098">
    <property type="term" value="F:catalytic activity, acting on RNA"/>
    <property type="evidence" value="ECO:0007669"/>
    <property type="project" value="UniProtKB-ARBA"/>
</dbReference>
<accession>C9L5B3</accession>